<accession>M3IH42</accession>
<name>M3IH42_CANMX</name>
<reference evidence="1 2" key="1">
    <citation type="submission" date="2013-02" db="EMBL/GenBank/DDBJ databases">
        <title>Genome sequence of Candida maltosa Xu316, a potential industrial strain for xylitol and ethanol production.</title>
        <authorList>
            <person name="Yu J."/>
            <person name="Wang Q."/>
            <person name="Geng X."/>
            <person name="Bao W."/>
            <person name="He P."/>
            <person name="Cai J."/>
        </authorList>
    </citation>
    <scope>NUCLEOTIDE SEQUENCE [LARGE SCALE GENOMIC DNA]</scope>
    <source>
        <strain evidence="2">Xu316</strain>
    </source>
</reference>
<sequence>MTGLQLSQFPLELLEIILSYLPKSELDKLVEFDYLKIPVLKSIYSSVIITAKVPFHHNYMPSYSAHKRSGPKVRVPVFDESKPDFSCIKSLTDFLEDNNLPFPKNVRFLHPIDIILAYDTHPGVLQNCIIETNLEMFGDSDNPDLRKTYLQKLISLPLKFGRVTNCQILHELVPESSVQFTKKLTSASFSKEFSLEIAFQYDRYQNLVHLEIEDRISYEVVKYIPRSVKKLRCRILCPEFELREFDFPRGLRRLNVAFHHYPLNCVVNLNNLEYLADLEFSFNRHGRRIIYRNIRLPKSLKLVKGLHGVVLDIMEIQNQCPKLTSFDCLKVKHPEKNDATLKFSENLTQLRIKGALLEHIERCENDPSVIHVTDTKRRKIECTVASTAMKLPKNLQSLYIDGESQYRQPKVEVGDLPTLFSNKNENILQDLKTLTLRHFDGFSRFGHIPRSLTELRIHSPTSEMEQLNSDFFDDLKSVLSLKFLLIESSLDPYFEYELPPKLETFILIRSNFRKFSIRSESLKYLHLEETEFSELNSETFQIPESLVELSILECDIILFAKSFDFPQNLQKLSIRTEILQRIPKLPLNIKTLYISGRILEKTQDEFSALPVSLEELKIFITRGSPRLFIPDLSHLVNLKTLGFSLGYFENTETKSNGPINLNLFPKSLTKLFIRRCNVTSFAGTFSDFPKLEHLDISGNKLEVWLSSSPEELSFGDSIKTIVLLYHDFSLVKVRRLIDYLKTYPYFRQLVVDAMDIPEDLSDLAMQRYLVQRNHMY</sequence>
<dbReference type="eggNOG" id="ENOG502T68Y">
    <property type="taxonomic scope" value="Eukaryota"/>
</dbReference>
<keyword evidence="2" id="KW-1185">Reference proteome</keyword>
<dbReference type="AlphaFoldDB" id="M3IH42"/>
<dbReference type="Gene3D" id="3.80.10.10">
    <property type="entry name" value="Ribonuclease Inhibitor"/>
    <property type="match status" value="2"/>
</dbReference>
<proteinExistence type="predicted"/>
<organism evidence="1 2">
    <name type="scientific">Candida maltosa (strain Xu316)</name>
    <name type="common">Yeast</name>
    <dbReference type="NCBI Taxonomy" id="1245528"/>
    <lineage>
        <taxon>Eukaryota</taxon>
        <taxon>Fungi</taxon>
        <taxon>Dikarya</taxon>
        <taxon>Ascomycota</taxon>
        <taxon>Saccharomycotina</taxon>
        <taxon>Pichiomycetes</taxon>
        <taxon>Debaryomycetaceae</taxon>
        <taxon>Candida/Lodderomyces clade</taxon>
        <taxon>Candida</taxon>
    </lineage>
</organism>
<dbReference type="STRING" id="1245528.M3IH42"/>
<comment type="caution">
    <text evidence="1">The sequence shown here is derived from an EMBL/GenBank/DDBJ whole genome shotgun (WGS) entry which is preliminary data.</text>
</comment>
<dbReference type="EMBL" id="AOGT01002420">
    <property type="protein sequence ID" value="EMG45596.1"/>
    <property type="molecule type" value="Genomic_DNA"/>
</dbReference>
<dbReference type="HOGENOM" id="CLU_021918_0_0_1"/>
<dbReference type="SUPFAM" id="SSF52047">
    <property type="entry name" value="RNI-like"/>
    <property type="match status" value="1"/>
</dbReference>
<gene>
    <name evidence="1" type="ORF">G210_4219</name>
</gene>
<evidence type="ECO:0000313" key="2">
    <source>
        <dbReference type="Proteomes" id="UP000011777"/>
    </source>
</evidence>
<dbReference type="OrthoDB" id="4028238at2759"/>
<dbReference type="InterPro" id="IPR032675">
    <property type="entry name" value="LRR_dom_sf"/>
</dbReference>
<protein>
    <recommendedName>
        <fullName evidence="3">F-box domain-containing protein</fullName>
    </recommendedName>
</protein>
<evidence type="ECO:0000313" key="1">
    <source>
        <dbReference type="EMBL" id="EMG45596.1"/>
    </source>
</evidence>
<dbReference type="Proteomes" id="UP000011777">
    <property type="component" value="Unassembled WGS sequence"/>
</dbReference>
<evidence type="ECO:0008006" key="3">
    <source>
        <dbReference type="Google" id="ProtNLM"/>
    </source>
</evidence>